<protein>
    <submittedName>
        <fullName evidence="1">Uncharacterized protein</fullName>
    </submittedName>
</protein>
<sequence>MTSFRAVGLELWSMTSEIYFDNFIITSYKEVADRWAGDSWGLKNWWLVPTSRVCFPS</sequence>
<evidence type="ECO:0000313" key="1">
    <source>
        <dbReference type="EMBL" id="CDR18407.1"/>
    </source>
</evidence>
<evidence type="ECO:0000313" key="2">
    <source>
        <dbReference type="Proteomes" id="UP000193380"/>
    </source>
</evidence>
<dbReference type="Gene3D" id="2.60.120.200">
    <property type="match status" value="1"/>
</dbReference>
<accession>A0A061AER5</accession>
<gene>
    <name evidence="1" type="ORF">GSONMT00019706001</name>
</gene>
<dbReference type="EMBL" id="FR977545">
    <property type="protein sequence ID" value="CDR18407.1"/>
    <property type="molecule type" value="Genomic_DNA"/>
</dbReference>
<dbReference type="STRING" id="8022.A0A061AER5"/>
<proteinExistence type="predicted"/>
<dbReference type="PaxDb" id="8022-A0A061AER5"/>
<reference evidence="1" key="1">
    <citation type="journal article" date="2014" name="Nat. Commun.">
        <title>The rainbow trout genome provides novel insights into evolution after whole-genome duplication in vertebrates.</title>
        <authorList>
            <person name="Berthelot C."/>
            <person name="Brunet F."/>
            <person name="Chalopin D."/>
            <person name="Juanchich A."/>
            <person name="Bernard M."/>
            <person name="Noel B."/>
            <person name="Bento P."/>
            <person name="Da Silva C."/>
            <person name="Labadie K."/>
            <person name="Alberti A."/>
            <person name="Aury J.M."/>
            <person name="Louis A."/>
            <person name="Dehais P."/>
            <person name="Bardou P."/>
            <person name="Montfort J."/>
            <person name="Klopp C."/>
            <person name="Cabau C."/>
            <person name="Gaspin C."/>
            <person name="Thorgaard G.H."/>
            <person name="Boussaha M."/>
            <person name="Quillet E."/>
            <person name="Guyomard R."/>
            <person name="Galiana D."/>
            <person name="Bobe J."/>
            <person name="Volff J.N."/>
            <person name="Genet C."/>
            <person name="Wincker P."/>
            <person name="Jaillon O."/>
            <person name="Roest Crollius H."/>
            <person name="Guiguen Y."/>
        </authorList>
    </citation>
    <scope>NUCLEOTIDE SEQUENCE [LARGE SCALE GENOMIC DNA]</scope>
</reference>
<dbReference type="AlphaFoldDB" id="A0A061AER5"/>
<reference evidence="1" key="2">
    <citation type="submission" date="2014-03" db="EMBL/GenBank/DDBJ databases">
        <authorList>
            <person name="Genoscope - CEA"/>
        </authorList>
    </citation>
    <scope>NUCLEOTIDE SEQUENCE</scope>
</reference>
<dbReference type="Proteomes" id="UP000193380">
    <property type="component" value="Unassembled WGS sequence"/>
</dbReference>
<name>A0A061AER5_ONCMY</name>
<organism evidence="1 2">
    <name type="scientific">Oncorhynchus mykiss</name>
    <name type="common">Rainbow trout</name>
    <name type="synonym">Salmo gairdneri</name>
    <dbReference type="NCBI Taxonomy" id="8022"/>
    <lineage>
        <taxon>Eukaryota</taxon>
        <taxon>Metazoa</taxon>
        <taxon>Chordata</taxon>
        <taxon>Craniata</taxon>
        <taxon>Vertebrata</taxon>
        <taxon>Euteleostomi</taxon>
        <taxon>Actinopterygii</taxon>
        <taxon>Neopterygii</taxon>
        <taxon>Teleostei</taxon>
        <taxon>Protacanthopterygii</taxon>
        <taxon>Salmoniformes</taxon>
        <taxon>Salmonidae</taxon>
        <taxon>Salmoninae</taxon>
        <taxon>Oncorhynchus</taxon>
    </lineage>
</organism>